<keyword evidence="5" id="KW-0249">Electron transport</keyword>
<comment type="caution">
    <text evidence="8">The sequence shown here is derived from an EMBL/GenBank/DDBJ whole genome shotgun (WGS) entry which is preliminary data.</text>
</comment>
<keyword evidence="5" id="KW-0679">Respiratory chain</keyword>
<sequence>RIGIIYMIMGIWGGFIGLGLRMLIRLKFCDPYYKLIPCEIYNYLITNHGIAMIFFFLMPLLIGGFGNYFLPFFLCLDDLALPRLNSFS</sequence>
<dbReference type="SUPFAM" id="SSF81442">
    <property type="entry name" value="Cytochrome c oxidase subunit I-like"/>
    <property type="match status" value="1"/>
</dbReference>
<dbReference type="GO" id="GO:0046872">
    <property type="term" value="F:metal ion binding"/>
    <property type="evidence" value="ECO:0007669"/>
    <property type="project" value="UniProtKB-KW"/>
</dbReference>
<dbReference type="GO" id="GO:0015990">
    <property type="term" value="P:electron transport coupled proton transport"/>
    <property type="evidence" value="ECO:0007669"/>
    <property type="project" value="TreeGrafter"/>
</dbReference>
<dbReference type="PROSITE" id="PS50855">
    <property type="entry name" value="COX1"/>
    <property type="match status" value="1"/>
</dbReference>
<keyword evidence="5" id="KW-0479">Metal-binding</keyword>
<name>A0AAE1Z4P0_SCHME</name>
<comment type="catalytic activity">
    <reaction evidence="5">
        <text>4 Fe(II)-[cytochrome c] + O2 + 8 H(+)(in) = 4 Fe(III)-[cytochrome c] + 2 H2O + 4 H(+)(out)</text>
        <dbReference type="Rhea" id="RHEA:11436"/>
        <dbReference type="Rhea" id="RHEA-COMP:10350"/>
        <dbReference type="Rhea" id="RHEA-COMP:14399"/>
        <dbReference type="ChEBI" id="CHEBI:15377"/>
        <dbReference type="ChEBI" id="CHEBI:15378"/>
        <dbReference type="ChEBI" id="CHEBI:15379"/>
        <dbReference type="ChEBI" id="CHEBI:29033"/>
        <dbReference type="ChEBI" id="CHEBI:29034"/>
        <dbReference type="EC" id="7.1.1.9"/>
    </reaction>
</comment>
<dbReference type="PANTHER" id="PTHR10422">
    <property type="entry name" value="CYTOCHROME C OXIDASE SUBUNIT 1"/>
    <property type="match status" value="1"/>
</dbReference>
<comment type="subcellular location">
    <subcellularLocation>
        <location evidence="5">Mitochondrion inner membrane</location>
        <topology evidence="5">Multi-pass membrane protein</topology>
    </subcellularLocation>
</comment>
<dbReference type="PRINTS" id="PR01165">
    <property type="entry name" value="CYCOXIDASEI"/>
</dbReference>
<feature type="transmembrane region" description="Helical" evidence="6">
    <location>
        <begin position="6"/>
        <end position="24"/>
    </location>
</feature>
<reference evidence="8" key="2">
    <citation type="journal article" date="2023" name="Infect Dis Poverty">
        <title>Chromosome-scale genome of the human blood fluke Schistosoma mekongi and its implications for public health.</title>
        <authorList>
            <person name="Zhou M."/>
            <person name="Xu L."/>
            <person name="Xu D."/>
            <person name="Chen W."/>
            <person name="Khan J."/>
            <person name="Hu Y."/>
            <person name="Huang H."/>
            <person name="Wei H."/>
            <person name="Zhang Y."/>
            <person name="Chusongsang P."/>
            <person name="Tanasarnprasert K."/>
            <person name="Hu X."/>
            <person name="Limpanont Y."/>
            <person name="Lv Z."/>
        </authorList>
    </citation>
    <scope>NUCLEOTIDE SEQUENCE</scope>
    <source>
        <strain evidence="8">LV_2022a</strain>
    </source>
</reference>
<evidence type="ECO:0000256" key="3">
    <source>
        <dbReference type="ARBA" id="ARBA00009578"/>
    </source>
</evidence>
<evidence type="ECO:0000256" key="1">
    <source>
        <dbReference type="ARBA" id="ARBA00001971"/>
    </source>
</evidence>
<keyword evidence="5" id="KW-0496">Mitochondrion</keyword>
<comment type="pathway">
    <text evidence="2 5">Energy metabolism; oxidative phosphorylation.</text>
</comment>
<keyword evidence="5 6" id="KW-0472">Membrane</keyword>
<reference evidence="8" key="1">
    <citation type="submission" date="2022-04" db="EMBL/GenBank/DDBJ databases">
        <authorList>
            <person name="Xu L."/>
            <person name="Lv Z."/>
        </authorList>
    </citation>
    <scope>NUCLEOTIDE SEQUENCE</scope>
    <source>
        <strain evidence="8">LV_2022a</strain>
    </source>
</reference>
<keyword evidence="5 6" id="KW-0812">Transmembrane</keyword>
<keyword evidence="6" id="KW-1133">Transmembrane helix</keyword>
<evidence type="ECO:0000256" key="2">
    <source>
        <dbReference type="ARBA" id="ARBA00004673"/>
    </source>
</evidence>
<accession>A0AAE1Z4P0</accession>
<feature type="non-terminal residue" evidence="8">
    <location>
        <position position="88"/>
    </location>
</feature>
<feature type="domain" description="Cytochrome oxidase subunit I profile" evidence="7">
    <location>
        <begin position="1"/>
        <end position="88"/>
    </location>
</feature>
<organism evidence="8 9">
    <name type="scientific">Schistosoma mekongi</name>
    <name type="common">Parasitic worm</name>
    <dbReference type="NCBI Taxonomy" id="38744"/>
    <lineage>
        <taxon>Eukaryota</taxon>
        <taxon>Metazoa</taxon>
        <taxon>Spiralia</taxon>
        <taxon>Lophotrochozoa</taxon>
        <taxon>Platyhelminthes</taxon>
        <taxon>Trematoda</taxon>
        <taxon>Digenea</taxon>
        <taxon>Strigeidida</taxon>
        <taxon>Schistosomatoidea</taxon>
        <taxon>Schistosomatidae</taxon>
        <taxon>Schistosoma</taxon>
    </lineage>
</organism>
<dbReference type="EMBL" id="JALJAT010000361">
    <property type="protein sequence ID" value="KAK4467298.1"/>
    <property type="molecule type" value="Genomic_DNA"/>
</dbReference>
<gene>
    <name evidence="8" type="ORF">MN116_008970</name>
</gene>
<dbReference type="GO" id="GO:0005743">
    <property type="term" value="C:mitochondrial inner membrane"/>
    <property type="evidence" value="ECO:0007669"/>
    <property type="project" value="UniProtKB-SubCell"/>
</dbReference>
<keyword evidence="5" id="KW-0999">Mitochondrion inner membrane</keyword>
<dbReference type="Proteomes" id="UP001292079">
    <property type="component" value="Unassembled WGS sequence"/>
</dbReference>
<feature type="non-terminal residue" evidence="8">
    <location>
        <position position="1"/>
    </location>
</feature>
<comment type="function">
    <text evidence="5">Component of the cytochrome c oxidase, the last enzyme in the mitochondrial electron transport chain which drives oxidative phosphorylation. The respiratory chain contains 3 multisubunit complexes succinate dehydrogenase (complex II, CII), ubiquinol-cytochrome c oxidoreductase (cytochrome b-c1 complex, complex III, CIII) and cytochrome c oxidase (complex IV, CIV), that cooperate to transfer electrons derived from NADH and succinate to molecular oxygen, creating an electrochemical gradient over the inner membrane that drives transmembrane transport and the ATP synthase. Cytochrome c oxidase is the component of the respiratory chain that catalyzes the reduction of oxygen to water. Electrons originating from reduced cytochrome c in the intermembrane space (IMS) are transferred via the dinuclear copper A center (CU(A)) of subunit 2 and heme A of subunit 1 to the active site in subunit 1, a binuclear center (BNC) formed by heme A3 and copper B (CU(B)). The BNC reduces molecular oxygen to 2 water molecules using 4 electrons from cytochrome c in the IMS and 4 protons from the mitochondrial matrix.</text>
</comment>
<comment type="similarity">
    <text evidence="3 5">Belongs to the heme-copper respiratory oxidase family.</text>
</comment>
<keyword evidence="5" id="KW-0349">Heme</keyword>
<dbReference type="GO" id="GO:0004129">
    <property type="term" value="F:cytochrome-c oxidase activity"/>
    <property type="evidence" value="ECO:0007669"/>
    <property type="project" value="UniProtKB-EC"/>
</dbReference>
<proteinExistence type="inferred from homology"/>
<dbReference type="InterPro" id="IPR000883">
    <property type="entry name" value="Cyt_C_Oxase_1"/>
</dbReference>
<comment type="cofactor">
    <cofactor evidence="1">
        <name>heme</name>
        <dbReference type="ChEBI" id="CHEBI:30413"/>
    </cofactor>
</comment>
<keyword evidence="5" id="KW-0408">Iron</keyword>
<dbReference type="AlphaFoldDB" id="A0AAE1Z4P0"/>
<dbReference type="Pfam" id="PF00115">
    <property type="entry name" value="COX1"/>
    <property type="match status" value="1"/>
</dbReference>
<keyword evidence="9" id="KW-1185">Reference proteome</keyword>
<dbReference type="GO" id="GO:0009060">
    <property type="term" value="P:aerobic respiration"/>
    <property type="evidence" value="ECO:0007669"/>
    <property type="project" value="InterPro"/>
</dbReference>
<protein>
    <recommendedName>
        <fullName evidence="4 5">Cytochrome c oxidase subunit 1</fullName>
        <ecNumber evidence="5">7.1.1.9</ecNumber>
    </recommendedName>
</protein>
<feature type="transmembrane region" description="Helical" evidence="6">
    <location>
        <begin position="45"/>
        <end position="70"/>
    </location>
</feature>
<dbReference type="PANTHER" id="PTHR10422:SF18">
    <property type="entry name" value="CYTOCHROME C OXIDASE SUBUNIT 1"/>
    <property type="match status" value="1"/>
</dbReference>
<evidence type="ECO:0000313" key="8">
    <source>
        <dbReference type="EMBL" id="KAK4467298.1"/>
    </source>
</evidence>
<keyword evidence="5" id="KW-0813">Transport</keyword>
<dbReference type="GO" id="GO:0020037">
    <property type="term" value="F:heme binding"/>
    <property type="evidence" value="ECO:0007669"/>
    <property type="project" value="InterPro"/>
</dbReference>
<dbReference type="InterPro" id="IPR036927">
    <property type="entry name" value="Cyt_c_oxase-like_su1_sf"/>
</dbReference>
<evidence type="ECO:0000256" key="4">
    <source>
        <dbReference type="ARBA" id="ARBA00015947"/>
    </source>
</evidence>
<evidence type="ECO:0000256" key="5">
    <source>
        <dbReference type="RuleBase" id="RU000369"/>
    </source>
</evidence>
<dbReference type="EC" id="7.1.1.9" evidence="5"/>
<evidence type="ECO:0000259" key="7">
    <source>
        <dbReference type="PROSITE" id="PS50855"/>
    </source>
</evidence>
<evidence type="ECO:0000313" key="9">
    <source>
        <dbReference type="Proteomes" id="UP001292079"/>
    </source>
</evidence>
<evidence type="ECO:0000256" key="6">
    <source>
        <dbReference type="SAM" id="Phobius"/>
    </source>
</evidence>
<keyword evidence="5" id="KW-0186">Copper</keyword>
<dbReference type="InterPro" id="IPR023616">
    <property type="entry name" value="Cyt_c_oxase-like_su1_dom"/>
</dbReference>
<dbReference type="GO" id="GO:0022904">
    <property type="term" value="P:respiratory electron transport chain"/>
    <property type="evidence" value="ECO:0007669"/>
    <property type="project" value="TreeGrafter"/>
</dbReference>
<dbReference type="Gene3D" id="1.20.210.10">
    <property type="entry name" value="Cytochrome c oxidase-like, subunit I domain"/>
    <property type="match status" value="1"/>
</dbReference>